<dbReference type="AlphaFoldDB" id="A0A388KX51"/>
<proteinExistence type="predicted"/>
<dbReference type="SMART" id="SM00384">
    <property type="entry name" value="AT_hook"/>
    <property type="match status" value="3"/>
</dbReference>
<feature type="compositionally biased region" description="Basic residues" evidence="1">
    <location>
        <begin position="71"/>
        <end position="85"/>
    </location>
</feature>
<feature type="region of interest" description="Disordered" evidence="1">
    <location>
        <begin position="41"/>
        <end position="186"/>
    </location>
</feature>
<organism evidence="2 3">
    <name type="scientific">Chara braunii</name>
    <name type="common">Braun's stonewort</name>
    <dbReference type="NCBI Taxonomy" id="69332"/>
    <lineage>
        <taxon>Eukaryota</taxon>
        <taxon>Viridiplantae</taxon>
        <taxon>Streptophyta</taxon>
        <taxon>Charophyceae</taxon>
        <taxon>Charales</taxon>
        <taxon>Characeae</taxon>
        <taxon>Chara</taxon>
    </lineage>
</organism>
<dbReference type="EMBL" id="BFEA01000207">
    <property type="protein sequence ID" value="GBG74625.1"/>
    <property type="molecule type" value="Genomic_DNA"/>
</dbReference>
<sequence>MVSQLESSYVPMTDFPIAAIPREEPVVLSNHTTEMEEVVARTNGEMDNDADREEEDADKCIDITTEEVVVKRKRGRPPKNRRSAAPKRPPPPPIIGPDGVVQKRGRGRPKKIISEVADGSLQGGIGSQAMRDEAQKRKRAPSARGRGRPRKYPRADDVKKLSKEKMAGAVDGETPKRGRGRPRKRP</sequence>
<dbReference type="PRINTS" id="PR00929">
    <property type="entry name" value="ATHOOK"/>
</dbReference>
<dbReference type="InterPro" id="IPR017956">
    <property type="entry name" value="AT_hook_DNA-bd_motif"/>
</dbReference>
<feature type="compositionally biased region" description="Basic residues" evidence="1">
    <location>
        <begin position="136"/>
        <end position="152"/>
    </location>
</feature>
<evidence type="ECO:0000313" key="3">
    <source>
        <dbReference type="Proteomes" id="UP000265515"/>
    </source>
</evidence>
<name>A0A388KX51_CHABU</name>
<comment type="caution">
    <text evidence="2">The sequence shown here is derived from an EMBL/GenBank/DDBJ whole genome shotgun (WGS) entry which is preliminary data.</text>
</comment>
<feature type="compositionally biased region" description="Basic and acidic residues" evidence="1">
    <location>
        <begin position="153"/>
        <end position="166"/>
    </location>
</feature>
<gene>
    <name evidence="2" type="ORF">CBR_g19032</name>
</gene>
<keyword evidence="3" id="KW-1185">Reference proteome</keyword>
<dbReference type="Proteomes" id="UP000265515">
    <property type="component" value="Unassembled WGS sequence"/>
</dbReference>
<feature type="compositionally biased region" description="Acidic residues" evidence="1">
    <location>
        <begin position="46"/>
        <end position="57"/>
    </location>
</feature>
<dbReference type="Gramene" id="GBG74625">
    <property type="protein sequence ID" value="GBG74625"/>
    <property type="gene ID" value="CBR_g19032"/>
</dbReference>
<feature type="compositionally biased region" description="Basic residues" evidence="1">
    <location>
        <begin position="177"/>
        <end position="186"/>
    </location>
</feature>
<evidence type="ECO:0000313" key="2">
    <source>
        <dbReference type="EMBL" id="GBG74625.1"/>
    </source>
</evidence>
<dbReference type="GO" id="GO:0003677">
    <property type="term" value="F:DNA binding"/>
    <property type="evidence" value="ECO:0007669"/>
    <property type="project" value="InterPro"/>
</dbReference>
<protein>
    <submittedName>
        <fullName evidence="2">Uncharacterized protein</fullName>
    </submittedName>
</protein>
<reference evidence="2 3" key="1">
    <citation type="journal article" date="2018" name="Cell">
        <title>The Chara Genome: Secondary Complexity and Implications for Plant Terrestrialization.</title>
        <authorList>
            <person name="Nishiyama T."/>
            <person name="Sakayama H."/>
            <person name="Vries J.D."/>
            <person name="Buschmann H."/>
            <person name="Saint-Marcoux D."/>
            <person name="Ullrich K.K."/>
            <person name="Haas F.B."/>
            <person name="Vanderstraeten L."/>
            <person name="Becker D."/>
            <person name="Lang D."/>
            <person name="Vosolsobe S."/>
            <person name="Rombauts S."/>
            <person name="Wilhelmsson P.K.I."/>
            <person name="Janitza P."/>
            <person name="Kern R."/>
            <person name="Heyl A."/>
            <person name="Rumpler F."/>
            <person name="Villalobos L.I.A.C."/>
            <person name="Clay J.M."/>
            <person name="Skokan R."/>
            <person name="Toyoda A."/>
            <person name="Suzuki Y."/>
            <person name="Kagoshima H."/>
            <person name="Schijlen E."/>
            <person name="Tajeshwar N."/>
            <person name="Catarino B."/>
            <person name="Hetherington A.J."/>
            <person name="Saltykova A."/>
            <person name="Bonnot C."/>
            <person name="Breuninger H."/>
            <person name="Symeonidi A."/>
            <person name="Radhakrishnan G.V."/>
            <person name="Van Nieuwerburgh F."/>
            <person name="Deforce D."/>
            <person name="Chang C."/>
            <person name="Karol K.G."/>
            <person name="Hedrich R."/>
            <person name="Ulvskov P."/>
            <person name="Glockner G."/>
            <person name="Delwiche C.F."/>
            <person name="Petrasek J."/>
            <person name="Van de Peer Y."/>
            <person name="Friml J."/>
            <person name="Beilby M."/>
            <person name="Dolan L."/>
            <person name="Kohara Y."/>
            <person name="Sugano S."/>
            <person name="Fujiyama A."/>
            <person name="Delaux P.-M."/>
            <person name="Quint M."/>
            <person name="TheiBen G."/>
            <person name="Hagemann M."/>
            <person name="Harholt J."/>
            <person name="Dunand C."/>
            <person name="Zachgo S."/>
            <person name="Langdale J."/>
            <person name="Maumus F."/>
            <person name="Straeten D.V.D."/>
            <person name="Gould S.B."/>
            <person name="Rensing S.A."/>
        </authorList>
    </citation>
    <scope>NUCLEOTIDE SEQUENCE [LARGE SCALE GENOMIC DNA]</scope>
    <source>
        <strain evidence="2 3">S276</strain>
    </source>
</reference>
<accession>A0A388KX51</accession>
<evidence type="ECO:0000256" key="1">
    <source>
        <dbReference type="SAM" id="MobiDB-lite"/>
    </source>
</evidence>